<evidence type="ECO:0000259" key="10">
    <source>
        <dbReference type="SMART" id="SM00387"/>
    </source>
</evidence>
<feature type="transmembrane region" description="Helical" evidence="9">
    <location>
        <begin position="106"/>
        <end position="139"/>
    </location>
</feature>
<sequence>MGGVIGAAGGVAGALRRPGYLAGAWPWRSAWYLVSGTGPALVAAPFAMAALAGRPWFLAALAAGPFAAVPVGRWERRRLRAVDPRPVRDGHAGGPRLREAATWRELAWLGLLVTAVPAVAAALAGAALMLGVFLVSPLLAGEGPVAVGFATVGSVGGALVYAGAALALLPVLGYAAGGAALAEAWAARRLLGTGPRDELVEVTRSRARLVDAFEAERRRIERDLHDGAQQRLVGLTLQIALARLEVPDGGPAAAGLDAAHRQAKELMAELRELIHGIHPRVLTDRGLAAALGELADRSAAPVAVDVRLAGRLAPEVESTAYFVAAEALANAAKHAGARHVAVRAHRSGGLLVLEVADDGAGGAAAADGGGLAGLADRAAAVGGRMLLSSPPGGPTVVRAELPCSPSA</sequence>
<evidence type="ECO:0000256" key="4">
    <source>
        <dbReference type="ARBA" id="ARBA00022679"/>
    </source>
</evidence>
<dbReference type="Gene3D" id="3.30.565.10">
    <property type="entry name" value="Histidine kinase-like ATPase, C-terminal domain"/>
    <property type="match status" value="1"/>
</dbReference>
<evidence type="ECO:0000256" key="8">
    <source>
        <dbReference type="ARBA" id="ARBA00023012"/>
    </source>
</evidence>
<dbReference type="RefSeq" id="WP_220166107.1">
    <property type="nucleotide sequence ID" value="NZ_JAIBOA010000006.1"/>
</dbReference>
<keyword evidence="7" id="KW-0067">ATP-binding</keyword>
<keyword evidence="8" id="KW-0902">Two-component regulatory system</keyword>
<feature type="transmembrane region" description="Helical" evidence="9">
    <location>
        <begin position="30"/>
        <end position="50"/>
    </location>
</feature>
<feature type="transmembrane region" description="Helical" evidence="9">
    <location>
        <begin position="56"/>
        <end position="74"/>
    </location>
</feature>
<keyword evidence="9" id="KW-1133">Transmembrane helix</keyword>
<accession>A0ABS7FRU5</accession>
<dbReference type="InterPro" id="IPR011712">
    <property type="entry name" value="Sig_transdc_His_kin_sub3_dim/P"/>
</dbReference>
<keyword evidence="9" id="KW-0812">Transmembrane</keyword>
<evidence type="ECO:0000256" key="1">
    <source>
        <dbReference type="ARBA" id="ARBA00000085"/>
    </source>
</evidence>
<dbReference type="InterPro" id="IPR050482">
    <property type="entry name" value="Sensor_HK_TwoCompSys"/>
</dbReference>
<dbReference type="Pfam" id="PF07730">
    <property type="entry name" value="HisKA_3"/>
    <property type="match status" value="1"/>
</dbReference>
<keyword evidence="3" id="KW-0597">Phosphoprotein</keyword>
<evidence type="ECO:0000313" key="11">
    <source>
        <dbReference type="EMBL" id="MBW8483125.1"/>
    </source>
</evidence>
<gene>
    <name evidence="11" type="ORF">K1Y72_12140</name>
</gene>
<keyword evidence="12" id="KW-1185">Reference proteome</keyword>
<evidence type="ECO:0000256" key="2">
    <source>
        <dbReference type="ARBA" id="ARBA00012438"/>
    </source>
</evidence>
<dbReference type="EMBL" id="JAIBOA010000006">
    <property type="protein sequence ID" value="MBW8483125.1"/>
    <property type="molecule type" value="Genomic_DNA"/>
</dbReference>
<evidence type="ECO:0000256" key="9">
    <source>
        <dbReference type="SAM" id="Phobius"/>
    </source>
</evidence>
<feature type="transmembrane region" description="Helical" evidence="9">
    <location>
        <begin position="159"/>
        <end position="182"/>
    </location>
</feature>
<dbReference type="SMART" id="SM00387">
    <property type="entry name" value="HATPase_c"/>
    <property type="match status" value="1"/>
</dbReference>
<proteinExistence type="predicted"/>
<dbReference type="Gene3D" id="1.20.5.1930">
    <property type="match status" value="1"/>
</dbReference>
<protein>
    <recommendedName>
        <fullName evidence="2">histidine kinase</fullName>
        <ecNumber evidence="2">2.7.13.3</ecNumber>
    </recommendedName>
</protein>
<dbReference type="Proteomes" id="UP000774570">
    <property type="component" value="Unassembled WGS sequence"/>
</dbReference>
<reference evidence="11 12" key="1">
    <citation type="submission" date="2021-07" db="EMBL/GenBank/DDBJ databases">
        <title>Actinomadura sp. PM05-2 isolated from lichen.</title>
        <authorList>
            <person name="Somphong A."/>
            <person name="Phongsopitanun W."/>
            <person name="Tanasupawat S."/>
            <person name="Peongsungnone V."/>
        </authorList>
    </citation>
    <scope>NUCLEOTIDE SEQUENCE [LARGE SCALE GENOMIC DNA]</scope>
    <source>
        <strain evidence="11 12">PM05-2</strain>
    </source>
</reference>
<dbReference type="GO" id="GO:0016301">
    <property type="term" value="F:kinase activity"/>
    <property type="evidence" value="ECO:0007669"/>
    <property type="project" value="UniProtKB-KW"/>
</dbReference>
<dbReference type="InterPro" id="IPR036890">
    <property type="entry name" value="HATPase_C_sf"/>
</dbReference>
<keyword evidence="9" id="KW-0472">Membrane</keyword>
<dbReference type="PANTHER" id="PTHR24421:SF10">
    <property type="entry name" value="NITRATE_NITRITE SENSOR PROTEIN NARQ"/>
    <property type="match status" value="1"/>
</dbReference>
<comment type="caution">
    <text evidence="11">The sequence shown here is derived from an EMBL/GenBank/DDBJ whole genome shotgun (WGS) entry which is preliminary data.</text>
</comment>
<comment type="catalytic activity">
    <reaction evidence="1">
        <text>ATP + protein L-histidine = ADP + protein N-phospho-L-histidine.</text>
        <dbReference type="EC" id="2.7.13.3"/>
    </reaction>
</comment>
<organism evidence="11 12">
    <name type="scientific">Actinomadura parmotrematis</name>
    <dbReference type="NCBI Taxonomy" id="2864039"/>
    <lineage>
        <taxon>Bacteria</taxon>
        <taxon>Bacillati</taxon>
        <taxon>Actinomycetota</taxon>
        <taxon>Actinomycetes</taxon>
        <taxon>Streptosporangiales</taxon>
        <taxon>Thermomonosporaceae</taxon>
        <taxon>Actinomadura</taxon>
    </lineage>
</organism>
<dbReference type="EC" id="2.7.13.3" evidence="2"/>
<keyword evidence="6 11" id="KW-0418">Kinase</keyword>
<evidence type="ECO:0000256" key="5">
    <source>
        <dbReference type="ARBA" id="ARBA00022741"/>
    </source>
</evidence>
<evidence type="ECO:0000313" key="12">
    <source>
        <dbReference type="Proteomes" id="UP000774570"/>
    </source>
</evidence>
<keyword evidence="4" id="KW-0808">Transferase</keyword>
<feature type="domain" description="Histidine kinase/HSP90-like ATPase" evidence="10">
    <location>
        <begin position="315"/>
        <end position="405"/>
    </location>
</feature>
<dbReference type="InterPro" id="IPR003594">
    <property type="entry name" value="HATPase_dom"/>
</dbReference>
<dbReference type="PANTHER" id="PTHR24421">
    <property type="entry name" value="NITRATE/NITRITE SENSOR PROTEIN NARX-RELATED"/>
    <property type="match status" value="1"/>
</dbReference>
<dbReference type="SUPFAM" id="SSF55874">
    <property type="entry name" value="ATPase domain of HSP90 chaperone/DNA topoisomerase II/histidine kinase"/>
    <property type="match status" value="1"/>
</dbReference>
<evidence type="ECO:0000256" key="6">
    <source>
        <dbReference type="ARBA" id="ARBA00022777"/>
    </source>
</evidence>
<name>A0ABS7FRU5_9ACTN</name>
<evidence type="ECO:0000256" key="3">
    <source>
        <dbReference type="ARBA" id="ARBA00022553"/>
    </source>
</evidence>
<keyword evidence="5" id="KW-0547">Nucleotide-binding</keyword>
<evidence type="ECO:0000256" key="7">
    <source>
        <dbReference type="ARBA" id="ARBA00022840"/>
    </source>
</evidence>